<keyword evidence="3" id="KW-1185">Reference proteome</keyword>
<dbReference type="AlphaFoldDB" id="A0A397IPX8"/>
<comment type="caution">
    <text evidence="2">The sequence shown here is derived from an EMBL/GenBank/DDBJ whole genome shotgun (WGS) entry which is preliminary data.</text>
</comment>
<evidence type="ECO:0000256" key="1">
    <source>
        <dbReference type="SAM" id="MobiDB-lite"/>
    </source>
</evidence>
<protein>
    <recommendedName>
        <fullName evidence="4">SWIM-type domain-containing protein</fullName>
    </recommendedName>
</protein>
<gene>
    <name evidence="2" type="ORF">Glove_168g191</name>
</gene>
<sequence length="780" mass="90591">MSIFENQIIYNNDNTVSVPFGRAAEWYILQHPLLKNTRLKSQSRLNTPQLIKEQIIKLCRVEGAVDFLEWECIGKKKSTNRIDDIIELTTKGEEYIKEIQVGIKKDKLCWSWIMYCAGDGNTCQHLCGGIGECISSCSNYNLVNNLRNGNDMHCCSVRVHSFSRLSNLNTSHPLYIKIEGCHRPSNLLNTENRQVTRINLTRQIRDKITISRRADHQTTKEIKGKLLISLNGATEEELNNALLNNREICDNKKLKRFIVREDRRLKENTGLSNKENNWSILLAVNAVKQNIPCNNSDCNHPWHYENLSNNKGFKRIRDCNNQIWNPYIMIDKHRPSKLGVEGLVRGTILCWFHIMQTFGNNLKKWNIPQSFRYPIALGFKLIARYNNWMCNEWRLQFIDAGRLPDAPNSNLMTTNNYTERMNRTGQITYEAGLVTFFNTKSIEQQNEPFKIKSDMKRQLEKDNVDYLRPMMEQLTKNYNVELRDGFYITNIVTRECPLCLDYIWNSSFRDVCKHCYAARIFSMAQMNNSNIVQETKEKFVSYFKNKERVVPPDQKNNTIYLGSVNEAYNEIIRLFNIEGTKIFYSSVKQTNVCTDPFRPLELNQHQSTTGSSKLSAKPRKPSRILRSYNTNNNNNNKILSKKSKKNSIITSQNINSQQSRTTVDLSFITQQTNNNFSEMDIVDSELQFTTQELEHANNNSFESTQEPEQANNNSFELTQTNNNSESTIISSELQFEQVNNNFSESTIIPPELQTQESSDELEFARKLHSARQYVLNIIRN</sequence>
<accession>A0A397IPX8</accession>
<feature type="compositionally biased region" description="Polar residues" evidence="1">
    <location>
        <begin position="603"/>
        <end position="614"/>
    </location>
</feature>
<evidence type="ECO:0000313" key="2">
    <source>
        <dbReference type="EMBL" id="RHZ78079.1"/>
    </source>
</evidence>
<organism evidence="2 3">
    <name type="scientific">Diversispora epigaea</name>
    <dbReference type="NCBI Taxonomy" id="1348612"/>
    <lineage>
        <taxon>Eukaryota</taxon>
        <taxon>Fungi</taxon>
        <taxon>Fungi incertae sedis</taxon>
        <taxon>Mucoromycota</taxon>
        <taxon>Glomeromycotina</taxon>
        <taxon>Glomeromycetes</taxon>
        <taxon>Diversisporales</taxon>
        <taxon>Diversisporaceae</taxon>
        <taxon>Diversispora</taxon>
    </lineage>
</organism>
<evidence type="ECO:0000313" key="3">
    <source>
        <dbReference type="Proteomes" id="UP000266861"/>
    </source>
</evidence>
<dbReference type="STRING" id="1348612.A0A397IPX8"/>
<dbReference type="EMBL" id="PQFF01000158">
    <property type="protein sequence ID" value="RHZ78079.1"/>
    <property type="molecule type" value="Genomic_DNA"/>
</dbReference>
<proteinExistence type="predicted"/>
<name>A0A397IPX8_9GLOM</name>
<reference evidence="2 3" key="1">
    <citation type="submission" date="2018-08" db="EMBL/GenBank/DDBJ databases">
        <title>Genome and evolution of the arbuscular mycorrhizal fungus Diversispora epigaea (formerly Glomus versiforme) and its bacterial endosymbionts.</title>
        <authorList>
            <person name="Sun X."/>
            <person name="Fei Z."/>
            <person name="Harrison M."/>
        </authorList>
    </citation>
    <scope>NUCLEOTIDE SEQUENCE [LARGE SCALE GENOMIC DNA]</scope>
    <source>
        <strain evidence="2 3">IT104</strain>
    </source>
</reference>
<dbReference type="OrthoDB" id="2424037at2759"/>
<feature type="region of interest" description="Disordered" evidence="1">
    <location>
        <begin position="602"/>
        <end position="647"/>
    </location>
</feature>
<evidence type="ECO:0008006" key="4">
    <source>
        <dbReference type="Google" id="ProtNLM"/>
    </source>
</evidence>
<dbReference type="Proteomes" id="UP000266861">
    <property type="component" value="Unassembled WGS sequence"/>
</dbReference>
<feature type="compositionally biased region" description="Low complexity" evidence="1">
    <location>
        <begin position="624"/>
        <end position="638"/>
    </location>
</feature>